<dbReference type="EMBL" id="WIGO01000025">
    <property type="protein sequence ID" value="KAF6837397.1"/>
    <property type="molecule type" value="Genomic_DNA"/>
</dbReference>
<proteinExistence type="predicted"/>
<dbReference type="Proteomes" id="UP000654918">
    <property type="component" value="Unassembled WGS sequence"/>
</dbReference>
<reference evidence="1" key="1">
    <citation type="journal article" date="2020" name="Phytopathology">
        <title>Genome Sequence Resources of Colletotrichum truncatum, C. plurivorum, C. musicola, and C. sojae: Four Species Pathogenic to Soybean (Glycine max).</title>
        <authorList>
            <person name="Rogerio F."/>
            <person name="Boufleur T.R."/>
            <person name="Ciampi-Guillardi M."/>
            <person name="Sukno S.A."/>
            <person name="Thon M.R."/>
            <person name="Massola Junior N.S."/>
            <person name="Baroncelli R."/>
        </authorList>
    </citation>
    <scope>NUCLEOTIDE SEQUENCE</scope>
    <source>
        <strain evidence="1">LFN00145</strain>
    </source>
</reference>
<dbReference type="AlphaFoldDB" id="A0A8H6KTH1"/>
<protein>
    <submittedName>
        <fullName evidence="1">Uncharacterized protein</fullName>
    </submittedName>
</protein>
<evidence type="ECO:0000313" key="2">
    <source>
        <dbReference type="Proteomes" id="UP000654918"/>
    </source>
</evidence>
<comment type="caution">
    <text evidence="1">The sequence shown here is derived from an EMBL/GenBank/DDBJ whole genome shotgun (WGS) entry which is preliminary data.</text>
</comment>
<evidence type="ECO:0000313" key="1">
    <source>
        <dbReference type="EMBL" id="KAF6837397.1"/>
    </source>
</evidence>
<sequence>MPSTERIILKPIQTCPILFLSSESTESNCVTFFLPKIALAPEAQQAIEECRAQRQAERDAAPIEALSIKMDQQCRLRGPQSLRRRSVRKCHIGFSASTISDYTRRGVGEVIVVAPPIIRDSPITVSNSHKQHDQLNPSFSDPSLCTSPEVRLNTPNPGPDIVSLRRLGLGQATCSTRYSRARAMIATPGGSLRMLC</sequence>
<name>A0A8H6KTH1_9PEZI</name>
<keyword evidence="2" id="KW-1185">Reference proteome</keyword>
<organism evidence="1 2">
    <name type="scientific">Colletotrichum plurivorum</name>
    <dbReference type="NCBI Taxonomy" id="2175906"/>
    <lineage>
        <taxon>Eukaryota</taxon>
        <taxon>Fungi</taxon>
        <taxon>Dikarya</taxon>
        <taxon>Ascomycota</taxon>
        <taxon>Pezizomycotina</taxon>
        <taxon>Sordariomycetes</taxon>
        <taxon>Hypocreomycetidae</taxon>
        <taxon>Glomerellales</taxon>
        <taxon>Glomerellaceae</taxon>
        <taxon>Colletotrichum</taxon>
        <taxon>Colletotrichum orchidearum species complex</taxon>
    </lineage>
</organism>
<accession>A0A8H6KTH1</accession>
<gene>
    <name evidence="1" type="ORF">CPLU01_03021</name>
</gene>